<protein>
    <submittedName>
        <fullName evidence="2">Uncharacterized protein</fullName>
    </submittedName>
</protein>
<evidence type="ECO:0000313" key="3">
    <source>
        <dbReference type="Proteomes" id="UP000799757"/>
    </source>
</evidence>
<dbReference type="Proteomes" id="UP000799757">
    <property type="component" value="Unassembled WGS sequence"/>
</dbReference>
<evidence type="ECO:0000256" key="1">
    <source>
        <dbReference type="SAM" id="MobiDB-lite"/>
    </source>
</evidence>
<feature type="compositionally biased region" description="Polar residues" evidence="1">
    <location>
        <begin position="80"/>
        <end position="89"/>
    </location>
</feature>
<feature type="region of interest" description="Disordered" evidence="1">
    <location>
        <begin position="48"/>
        <end position="93"/>
    </location>
</feature>
<dbReference type="AlphaFoldDB" id="A0A6A6X0L2"/>
<reference evidence="2" key="1">
    <citation type="journal article" date="2020" name="Stud. Mycol.">
        <title>101 Dothideomycetes genomes: a test case for predicting lifestyles and emergence of pathogens.</title>
        <authorList>
            <person name="Haridas S."/>
            <person name="Albert R."/>
            <person name="Binder M."/>
            <person name="Bloem J."/>
            <person name="Labutti K."/>
            <person name="Salamov A."/>
            <person name="Andreopoulos B."/>
            <person name="Baker S."/>
            <person name="Barry K."/>
            <person name="Bills G."/>
            <person name="Bluhm B."/>
            <person name="Cannon C."/>
            <person name="Castanera R."/>
            <person name="Culley D."/>
            <person name="Daum C."/>
            <person name="Ezra D."/>
            <person name="Gonzalez J."/>
            <person name="Henrissat B."/>
            <person name="Kuo A."/>
            <person name="Liang C."/>
            <person name="Lipzen A."/>
            <person name="Lutzoni F."/>
            <person name="Magnuson J."/>
            <person name="Mondo S."/>
            <person name="Nolan M."/>
            <person name="Ohm R."/>
            <person name="Pangilinan J."/>
            <person name="Park H.-J."/>
            <person name="Ramirez L."/>
            <person name="Alfaro M."/>
            <person name="Sun H."/>
            <person name="Tritt A."/>
            <person name="Yoshinaga Y."/>
            <person name="Zwiers L.-H."/>
            <person name="Turgeon B."/>
            <person name="Goodwin S."/>
            <person name="Spatafora J."/>
            <person name="Crous P."/>
            <person name="Grigoriev I."/>
        </authorList>
    </citation>
    <scope>NUCLEOTIDE SEQUENCE</scope>
    <source>
        <strain evidence="2">CBS 109.77</strain>
    </source>
</reference>
<sequence>MARQCTRERVLVGVEAGRGGRGPRAASFSSGSAAAKLLASAGRPHLEISGKRVARRREGRGVEGRVEISGQSARAPRQRAATNSPSALRTSPPPLAYPASWRPHRGVLHRPPCRSHGARGAGSACPRAVALAWEWECECVSACVTRWEQSSPPVLALAPLTPRPPHRPIPVTLRRLLEDPRAGYPRCCCVSCADCPILPAVPVQLPHWDLCPNYAALARRLYEVVAPSFALPQHHHHSAFAGAKSKQCESQFQPNTLRPAASELMSHLARAALTLESASPTASTPLFWPE</sequence>
<gene>
    <name evidence="2" type="ORF">K505DRAFT_340891</name>
</gene>
<evidence type="ECO:0000313" key="2">
    <source>
        <dbReference type="EMBL" id="KAF2789882.1"/>
    </source>
</evidence>
<accession>A0A6A6X0L2</accession>
<keyword evidence="3" id="KW-1185">Reference proteome</keyword>
<name>A0A6A6X0L2_9PLEO</name>
<dbReference type="EMBL" id="MU002107">
    <property type="protein sequence ID" value="KAF2789882.1"/>
    <property type="molecule type" value="Genomic_DNA"/>
</dbReference>
<proteinExistence type="predicted"/>
<organism evidence="2 3">
    <name type="scientific">Melanomma pulvis-pyrius CBS 109.77</name>
    <dbReference type="NCBI Taxonomy" id="1314802"/>
    <lineage>
        <taxon>Eukaryota</taxon>
        <taxon>Fungi</taxon>
        <taxon>Dikarya</taxon>
        <taxon>Ascomycota</taxon>
        <taxon>Pezizomycotina</taxon>
        <taxon>Dothideomycetes</taxon>
        <taxon>Pleosporomycetidae</taxon>
        <taxon>Pleosporales</taxon>
        <taxon>Melanommataceae</taxon>
        <taxon>Melanomma</taxon>
    </lineage>
</organism>